<name>A0A2I2MBN5_9FLAO</name>
<reference evidence="2 3" key="1">
    <citation type="submission" date="2017-11" db="EMBL/GenBank/DDBJ databases">
        <authorList>
            <person name="Duchaud E."/>
        </authorList>
    </citation>
    <scope>NUCLEOTIDE SEQUENCE [LARGE SCALE GENOMIC DNA]</scope>
    <source>
        <strain evidence="2 3">TNO010</strain>
    </source>
</reference>
<dbReference type="RefSeq" id="WP_058884938.1">
    <property type="nucleotide sequence ID" value="NZ_JAFMUH010000002.1"/>
</dbReference>
<evidence type="ECO:0000256" key="1">
    <source>
        <dbReference type="SAM" id="SignalP"/>
    </source>
</evidence>
<dbReference type="AlphaFoldDB" id="A0A2I2MBN5"/>
<dbReference type="EMBL" id="OENE01000055">
    <property type="protein sequence ID" value="SOU89958.1"/>
    <property type="molecule type" value="Genomic_DNA"/>
</dbReference>
<evidence type="ECO:0000313" key="3">
    <source>
        <dbReference type="Proteomes" id="UP000490060"/>
    </source>
</evidence>
<dbReference type="Proteomes" id="UP000490060">
    <property type="component" value="Unassembled WGS sequence"/>
</dbReference>
<gene>
    <name evidence="2" type="ORF">TNO010_90035</name>
</gene>
<proteinExistence type="predicted"/>
<feature type="signal peptide" evidence="1">
    <location>
        <begin position="1"/>
        <end position="22"/>
    </location>
</feature>
<sequence length="239" mass="28584">MNKKLFSAVFFLLILNTYNSFSQEWKNLRSYKKVTNKTILCKGCWLKKDRKRNTAIWKKANTYNLSINNGYLKYQKISQIRDFYRWFDKTRKKNGHEIISVGIMAVVATQFSKIDNYFIRKIFIRNKEIIWFANQGSKNVLKYYFPLLKNILFSEKILKGERAKQWDAKNTKIEQCQIVTPLYEKLSIKSARKLGRMAKGKGIFCFGIKKEIRFEGNIESCQSKYEHALFKLRRYYLNH</sequence>
<feature type="chain" id="PRO_5014136604" evidence="1">
    <location>
        <begin position="23"/>
        <end position="239"/>
    </location>
</feature>
<organism evidence="2 3">
    <name type="scientific">Tenacibaculum finnmarkense genomovar ulcerans</name>
    <dbReference type="NCBI Taxonomy" id="2781388"/>
    <lineage>
        <taxon>Bacteria</taxon>
        <taxon>Pseudomonadati</taxon>
        <taxon>Bacteroidota</taxon>
        <taxon>Flavobacteriia</taxon>
        <taxon>Flavobacteriales</taxon>
        <taxon>Flavobacteriaceae</taxon>
        <taxon>Tenacibaculum</taxon>
        <taxon>Tenacibaculum finnmarkense</taxon>
    </lineage>
</organism>
<evidence type="ECO:0000313" key="2">
    <source>
        <dbReference type="EMBL" id="SOU89958.1"/>
    </source>
</evidence>
<keyword evidence="1" id="KW-0732">Signal</keyword>
<protein>
    <submittedName>
        <fullName evidence="2">Uncharacterized protein</fullName>
    </submittedName>
</protein>
<accession>A0A2I2MBN5</accession>